<dbReference type="GO" id="GO:0097367">
    <property type="term" value="F:carbohydrate derivative binding"/>
    <property type="evidence" value="ECO:0007669"/>
    <property type="project" value="InterPro"/>
</dbReference>
<dbReference type="InterPro" id="IPR046348">
    <property type="entry name" value="SIS_dom_sf"/>
</dbReference>
<dbReference type="GO" id="GO:1901135">
    <property type="term" value="P:carbohydrate derivative metabolic process"/>
    <property type="evidence" value="ECO:0007669"/>
    <property type="project" value="InterPro"/>
</dbReference>
<dbReference type="Gene3D" id="1.10.10.10">
    <property type="entry name" value="Winged helix-like DNA-binding domain superfamily/Winged helix DNA-binding domain"/>
    <property type="match status" value="1"/>
</dbReference>
<dbReference type="RefSeq" id="WP_047944434.1">
    <property type="nucleotide sequence ID" value="NZ_JARTLH010000010.1"/>
</dbReference>
<protein>
    <submittedName>
        <fullName evidence="2">RpiR family transcriptional regulator</fullName>
    </submittedName>
</protein>
<sequence length="268" mass="31082">MGQLIVRLLTVLNNERLDSTNYHIAITLLNHYNEISHLSISEVAKLCNVSKSTISKFARSIGFDDYFDLKDAAPFIENRYQNDLNYVSNILSSIEKLGTESYFDAIIKDIEAYKREIDLEAIDRLAKDILHFKNVASFGLLFSESAAFDLQYKLAYNGKFIVTFQSDRKQEEYIEEAEEDTLIIIFSNSGNFLEKQQLRAGTPKKNVFKNTKAKIVVISSNPKVNDYDFVQDSILFPHQTDIQTHSFIYQIVMDMLVSRFRYYRRKES</sequence>
<dbReference type="InterPro" id="IPR000281">
    <property type="entry name" value="HTH_RpiR"/>
</dbReference>
<organism evidence="2 3">
    <name type="scientific">Niallia circulans</name>
    <name type="common">Bacillus circulans</name>
    <dbReference type="NCBI Taxonomy" id="1397"/>
    <lineage>
        <taxon>Bacteria</taxon>
        <taxon>Bacillati</taxon>
        <taxon>Bacillota</taxon>
        <taxon>Bacilli</taxon>
        <taxon>Bacillales</taxon>
        <taxon>Bacillaceae</taxon>
        <taxon>Niallia</taxon>
    </lineage>
</organism>
<dbReference type="SUPFAM" id="SSF46689">
    <property type="entry name" value="Homeodomain-like"/>
    <property type="match status" value="1"/>
</dbReference>
<dbReference type="Proteomes" id="UP000036045">
    <property type="component" value="Unassembled WGS sequence"/>
</dbReference>
<dbReference type="PANTHER" id="PTHR30514:SF1">
    <property type="entry name" value="HTH-TYPE TRANSCRIPTIONAL REGULATOR HEXR-RELATED"/>
    <property type="match status" value="1"/>
</dbReference>
<keyword evidence="3" id="KW-1185">Reference proteome</keyword>
<dbReference type="Pfam" id="PF01418">
    <property type="entry name" value="HTH_6"/>
    <property type="match status" value="1"/>
</dbReference>
<gene>
    <name evidence="2" type="ORF">ABW02_22035</name>
</gene>
<dbReference type="SUPFAM" id="SSF53697">
    <property type="entry name" value="SIS domain"/>
    <property type="match status" value="1"/>
</dbReference>
<evidence type="ECO:0000259" key="1">
    <source>
        <dbReference type="PROSITE" id="PS51071"/>
    </source>
</evidence>
<dbReference type="InterPro" id="IPR047640">
    <property type="entry name" value="RpiR-like"/>
</dbReference>
<dbReference type="Gene3D" id="3.40.50.10490">
    <property type="entry name" value="Glucose-6-phosphate isomerase like protein, domain 1"/>
    <property type="match status" value="1"/>
</dbReference>
<dbReference type="InterPro" id="IPR036388">
    <property type="entry name" value="WH-like_DNA-bd_sf"/>
</dbReference>
<comment type="caution">
    <text evidence="2">The sequence shown here is derived from an EMBL/GenBank/DDBJ whole genome shotgun (WGS) entry which is preliminary data.</text>
</comment>
<dbReference type="PROSITE" id="PS51071">
    <property type="entry name" value="HTH_RPIR"/>
    <property type="match status" value="1"/>
</dbReference>
<dbReference type="InterPro" id="IPR009057">
    <property type="entry name" value="Homeodomain-like_sf"/>
</dbReference>
<reference evidence="2 3" key="1">
    <citation type="submission" date="2015-05" db="EMBL/GenBank/DDBJ databases">
        <title>Whole genome sequence and identification of bacterial endophytes from Costus igneus.</title>
        <authorList>
            <person name="Lee Y.P."/>
            <person name="Gan H.M."/>
            <person name="Eng W."/>
            <person name="Wheatley M.S."/>
            <person name="Caraballo A."/>
            <person name="Polter S."/>
            <person name="Savka M.A."/>
            <person name="Hudson A.O."/>
        </authorList>
    </citation>
    <scope>NUCLEOTIDE SEQUENCE [LARGE SCALE GENOMIC DNA]</scope>
    <source>
        <strain evidence="2 3">RIT379</strain>
    </source>
</reference>
<dbReference type="GO" id="GO:0003700">
    <property type="term" value="F:DNA-binding transcription factor activity"/>
    <property type="evidence" value="ECO:0007669"/>
    <property type="project" value="InterPro"/>
</dbReference>
<accession>A0A0J1I7Y9</accession>
<name>A0A0J1I7Y9_NIACI</name>
<dbReference type="PANTHER" id="PTHR30514">
    <property type="entry name" value="GLUCOKINASE"/>
    <property type="match status" value="1"/>
</dbReference>
<proteinExistence type="predicted"/>
<dbReference type="PATRIC" id="fig|1397.4.peg.3530"/>
<dbReference type="EMBL" id="LDPH01000033">
    <property type="protein sequence ID" value="KLV22042.1"/>
    <property type="molecule type" value="Genomic_DNA"/>
</dbReference>
<dbReference type="GO" id="GO:0003677">
    <property type="term" value="F:DNA binding"/>
    <property type="evidence" value="ECO:0007669"/>
    <property type="project" value="InterPro"/>
</dbReference>
<evidence type="ECO:0000313" key="2">
    <source>
        <dbReference type="EMBL" id="KLV22042.1"/>
    </source>
</evidence>
<dbReference type="OrthoDB" id="63027at2"/>
<evidence type="ECO:0000313" key="3">
    <source>
        <dbReference type="Proteomes" id="UP000036045"/>
    </source>
</evidence>
<dbReference type="AlphaFoldDB" id="A0A0J1I7Y9"/>
<feature type="domain" description="HTH rpiR-type" evidence="1">
    <location>
        <begin position="4"/>
        <end position="80"/>
    </location>
</feature>